<dbReference type="InterPro" id="IPR025662">
    <property type="entry name" value="Sigma_54_int_dom_ATP-bd_1"/>
</dbReference>
<dbReference type="KEGG" id="samy:DB32_000025"/>
<keyword evidence="4" id="KW-0238">DNA-binding</keyword>
<dbReference type="Pfam" id="PF25601">
    <property type="entry name" value="AAA_lid_14"/>
    <property type="match status" value="1"/>
</dbReference>
<dbReference type="GO" id="GO:0043565">
    <property type="term" value="F:sequence-specific DNA binding"/>
    <property type="evidence" value="ECO:0007669"/>
    <property type="project" value="InterPro"/>
</dbReference>
<dbReference type="CDD" id="cd00156">
    <property type="entry name" value="REC"/>
    <property type="match status" value="1"/>
</dbReference>
<dbReference type="SUPFAM" id="SSF55785">
    <property type="entry name" value="PYP-like sensor domain (PAS domain)"/>
    <property type="match status" value="1"/>
</dbReference>
<dbReference type="InterPro" id="IPR035965">
    <property type="entry name" value="PAS-like_dom_sf"/>
</dbReference>
<keyword evidence="5" id="KW-0804">Transcription</keyword>
<feature type="coiled-coil region" evidence="7">
    <location>
        <begin position="144"/>
        <end position="171"/>
    </location>
</feature>
<dbReference type="SUPFAM" id="SSF46689">
    <property type="entry name" value="Homeodomain-like"/>
    <property type="match status" value="1"/>
</dbReference>
<dbReference type="PROSITE" id="PS50113">
    <property type="entry name" value="PAC"/>
    <property type="match status" value="1"/>
</dbReference>
<evidence type="ECO:0000259" key="10">
    <source>
        <dbReference type="PROSITE" id="PS50113"/>
    </source>
</evidence>
<dbReference type="Pfam" id="PF00158">
    <property type="entry name" value="Sigma54_activat"/>
    <property type="match status" value="1"/>
</dbReference>
<reference evidence="11 12" key="1">
    <citation type="submission" date="2015-03" db="EMBL/GenBank/DDBJ databases">
        <title>Genome assembly of Sandaracinus amylolyticus DSM 53668.</title>
        <authorList>
            <person name="Sharma G."/>
            <person name="Subramanian S."/>
        </authorList>
    </citation>
    <scope>NUCLEOTIDE SEQUENCE [LARGE SCALE GENOMIC DNA]</scope>
    <source>
        <strain evidence="11 12">DSM 53668</strain>
    </source>
</reference>
<sequence>MEETASPPRSGSHTAVSAEGAPGRVLIVDDDTQVAETLRLLLQQDAHDVFVAHDAMTGAQWVDEHGIEVVVSDIYLRGPTGLELLSRLRGSERDVEVILISGEPSVETAQEAVRHGAFDYLVKPVSGRVVRRTVSEALARKRSRDRAGKDLDRERARLEAMEQAVERRAHELRVSHERYQQLIEGLPLAVYELDCATMRLTYLGGRLVEQMGDVARHDAGWIEAVHEEDRLRVSEYLAEVIHGEATRSPDEVRVLGGDGQVRWVRVLANEVQREPLRISGVLVDVTEQKLIEEDRRRLERELAEAKASLERALIEQLDLGVGARAVRIDESVDDALAADFGRSPGMLRVADEARLAAEHDETVLISGETGTGKGVLAEWIHAHGARHHAPFVALNCSALRGELLDSELFGHARGAFTSAVRDRRGLLEEASGGTLFLDEIGEMNLETQARLLKVLEDKSFRRLGESNTRRSDFRLVCATNRDLADEVARGRFRQDLFFRINVLSIRLPALRERTGDLAPLARRLLASLGSPTTELPRATVDLLERYDWPGNVRELRNALIRALLLARGGPLLPRHFPDLGERVPVRTASRSVTPPPAPPERPVFVGAPAVPPSPAEREDAQIRELMRRFDGNVAKVARTLGMSRTTLYRRLKQLGISPEG</sequence>
<evidence type="ECO:0000256" key="7">
    <source>
        <dbReference type="SAM" id="Coils"/>
    </source>
</evidence>
<evidence type="ECO:0000256" key="1">
    <source>
        <dbReference type="ARBA" id="ARBA00022741"/>
    </source>
</evidence>
<keyword evidence="3" id="KW-0805">Transcription regulation</keyword>
<dbReference type="PANTHER" id="PTHR32071">
    <property type="entry name" value="TRANSCRIPTIONAL REGULATORY PROTEIN"/>
    <property type="match status" value="1"/>
</dbReference>
<dbReference type="Pfam" id="PF02954">
    <property type="entry name" value="HTH_8"/>
    <property type="match status" value="1"/>
</dbReference>
<dbReference type="SUPFAM" id="SSF52172">
    <property type="entry name" value="CheY-like"/>
    <property type="match status" value="1"/>
</dbReference>
<dbReference type="SMART" id="SM00086">
    <property type="entry name" value="PAC"/>
    <property type="match status" value="1"/>
</dbReference>
<dbReference type="InterPro" id="IPR002197">
    <property type="entry name" value="HTH_Fis"/>
</dbReference>
<evidence type="ECO:0000313" key="12">
    <source>
        <dbReference type="Proteomes" id="UP000034883"/>
    </source>
</evidence>
<dbReference type="InterPro" id="IPR058031">
    <property type="entry name" value="AAA_lid_NorR"/>
</dbReference>
<dbReference type="FunFam" id="3.40.50.300:FF:000006">
    <property type="entry name" value="DNA-binding transcriptional regulator NtrC"/>
    <property type="match status" value="1"/>
</dbReference>
<dbReference type="PROSITE" id="PS00675">
    <property type="entry name" value="SIGMA54_INTERACT_1"/>
    <property type="match status" value="1"/>
</dbReference>
<dbReference type="Gene3D" id="3.40.50.2300">
    <property type="match status" value="1"/>
</dbReference>
<dbReference type="PANTHER" id="PTHR32071:SF117">
    <property type="entry name" value="PTS-DEPENDENT DIHYDROXYACETONE KINASE OPERON REGULATORY PROTEIN-RELATED"/>
    <property type="match status" value="1"/>
</dbReference>
<dbReference type="GO" id="GO:0000160">
    <property type="term" value="P:phosphorelay signal transduction system"/>
    <property type="evidence" value="ECO:0007669"/>
    <property type="project" value="InterPro"/>
</dbReference>
<accession>A0A0F6VYP7</accession>
<dbReference type="GO" id="GO:0005524">
    <property type="term" value="F:ATP binding"/>
    <property type="evidence" value="ECO:0007669"/>
    <property type="project" value="UniProtKB-KW"/>
</dbReference>
<proteinExistence type="predicted"/>
<dbReference type="CDD" id="cd00009">
    <property type="entry name" value="AAA"/>
    <property type="match status" value="1"/>
</dbReference>
<feature type="modified residue" description="4-aspartylphosphate" evidence="6">
    <location>
        <position position="73"/>
    </location>
</feature>
<keyword evidence="1" id="KW-0547">Nucleotide-binding</keyword>
<dbReference type="InterPro" id="IPR003593">
    <property type="entry name" value="AAA+_ATPase"/>
</dbReference>
<dbReference type="EMBL" id="CP011125">
    <property type="protein sequence ID" value="AKF02877.1"/>
    <property type="molecule type" value="Genomic_DNA"/>
</dbReference>
<keyword evidence="12" id="KW-1185">Reference proteome</keyword>
<evidence type="ECO:0000313" key="11">
    <source>
        <dbReference type="EMBL" id="AKF02877.1"/>
    </source>
</evidence>
<dbReference type="Proteomes" id="UP000034883">
    <property type="component" value="Chromosome"/>
</dbReference>
<protein>
    <submittedName>
        <fullName evidence="11">Transcriptional activator of acetoin/glycerol metabolism</fullName>
    </submittedName>
</protein>
<dbReference type="STRING" id="927083.DB32_000025"/>
<dbReference type="InterPro" id="IPR000700">
    <property type="entry name" value="PAS-assoc_C"/>
</dbReference>
<feature type="coiled-coil region" evidence="7">
    <location>
        <begin position="288"/>
        <end position="315"/>
    </location>
</feature>
<feature type="domain" description="Sigma-54 factor interaction" evidence="8">
    <location>
        <begin position="339"/>
        <end position="564"/>
    </location>
</feature>
<dbReference type="Gene3D" id="1.10.10.60">
    <property type="entry name" value="Homeodomain-like"/>
    <property type="match status" value="1"/>
</dbReference>
<dbReference type="Gene3D" id="1.10.8.60">
    <property type="match status" value="1"/>
</dbReference>
<dbReference type="Gene3D" id="3.30.450.20">
    <property type="entry name" value="PAS domain"/>
    <property type="match status" value="1"/>
</dbReference>
<keyword evidence="2" id="KW-0067">ATP-binding</keyword>
<dbReference type="SMART" id="SM00382">
    <property type="entry name" value="AAA"/>
    <property type="match status" value="1"/>
</dbReference>
<dbReference type="PROSITE" id="PS50045">
    <property type="entry name" value="SIGMA54_INTERACT_4"/>
    <property type="match status" value="1"/>
</dbReference>
<dbReference type="InterPro" id="IPR011006">
    <property type="entry name" value="CheY-like_superfamily"/>
</dbReference>
<dbReference type="InterPro" id="IPR001610">
    <property type="entry name" value="PAC"/>
</dbReference>
<dbReference type="Pfam" id="PF00072">
    <property type="entry name" value="Response_reg"/>
    <property type="match status" value="1"/>
</dbReference>
<dbReference type="PROSITE" id="PS00676">
    <property type="entry name" value="SIGMA54_INTERACT_2"/>
    <property type="match status" value="1"/>
</dbReference>
<dbReference type="SUPFAM" id="SSF52540">
    <property type="entry name" value="P-loop containing nucleoside triphosphate hydrolases"/>
    <property type="match status" value="1"/>
</dbReference>
<feature type="domain" description="Response regulatory" evidence="9">
    <location>
        <begin position="24"/>
        <end position="138"/>
    </location>
</feature>
<feature type="domain" description="PAC" evidence="10">
    <location>
        <begin position="248"/>
        <end position="297"/>
    </location>
</feature>
<dbReference type="RefSeq" id="WP_169791273.1">
    <property type="nucleotide sequence ID" value="NZ_CP011125.1"/>
</dbReference>
<evidence type="ECO:0000256" key="4">
    <source>
        <dbReference type="ARBA" id="ARBA00023125"/>
    </source>
</evidence>
<evidence type="ECO:0000256" key="2">
    <source>
        <dbReference type="ARBA" id="ARBA00022840"/>
    </source>
</evidence>
<keyword evidence="6" id="KW-0597">Phosphoprotein</keyword>
<dbReference type="PROSITE" id="PS50110">
    <property type="entry name" value="RESPONSE_REGULATORY"/>
    <property type="match status" value="1"/>
</dbReference>
<evidence type="ECO:0000256" key="3">
    <source>
        <dbReference type="ARBA" id="ARBA00023015"/>
    </source>
</evidence>
<dbReference type="Gene3D" id="3.40.50.300">
    <property type="entry name" value="P-loop containing nucleotide triphosphate hydrolases"/>
    <property type="match status" value="1"/>
</dbReference>
<evidence type="ECO:0000256" key="5">
    <source>
        <dbReference type="ARBA" id="ARBA00023163"/>
    </source>
</evidence>
<dbReference type="InterPro" id="IPR002078">
    <property type="entry name" value="Sigma_54_int"/>
</dbReference>
<dbReference type="AlphaFoldDB" id="A0A0F6VYP7"/>
<dbReference type="PROSITE" id="PS00688">
    <property type="entry name" value="SIGMA54_INTERACT_3"/>
    <property type="match status" value="1"/>
</dbReference>
<dbReference type="GO" id="GO:0006355">
    <property type="term" value="P:regulation of DNA-templated transcription"/>
    <property type="evidence" value="ECO:0007669"/>
    <property type="project" value="InterPro"/>
</dbReference>
<evidence type="ECO:0000259" key="8">
    <source>
        <dbReference type="PROSITE" id="PS50045"/>
    </source>
</evidence>
<dbReference type="SMART" id="SM00448">
    <property type="entry name" value="REC"/>
    <property type="match status" value="1"/>
</dbReference>
<gene>
    <name evidence="11" type="ORF">DB32_000025</name>
</gene>
<dbReference type="PRINTS" id="PR01590">
    <property type="entry name" value="HTHFIS"/>
</dbReference>
<dbReference type="InterPro" id="IPR009057">
    <property type="entry name" value="Homeodomain-like_sf"/>
</dbReference>
<keyword evidence="7" id="KW-0175">Coiled coil</keyword>
<dbReference type="InterPro" id="IPR025943">
    <property type="entry name" value="Sigma_54_int_dom_ATP-bd_2"/>
</dbReference>
<dbReference type="NCBIfam" id="TIGR00229">
    <property type="entry name" value="sensory_box"/>
    <property type="match status" value="1"/>
</dbReference>
<dbReference type="InterPro" id="IPR001789">
    <property type="entry name" value="Sig_transdc_resp-reg_receiver"/>
</dbReference>
<dbReference type="CDD" id="cd00130">
    <property type="entry name" value="PAS"/>
    <property type="match status" value="1"/>
</dbReference>
<evidence type="ECO:0000259" key="9">
    <source>
        <dbReference type="PROSITE" id="PS50110"/>
    </source>
</evidence>
<dbReference type="InterPro" id="IPR025944">
    <property type="entry name" value="Sigma_54_int_dom_CS"/>
</dbReference>
<dbReference type="InterPro" id="IPR027417">
    <property type="entry name" value="P-loop_NTPase"/>
</dbReference>
<evidence type="ECO:0000256" key="6">
    <source>
        <dbReference type="PROSITE-ProRule" id="PRU00169"/>
    </source>
</evidence>
<dbReference type="InterPro" id="IPR000014">
    <property type="entry name" value="PAS"/>
</dbReference>
<organism evidence="11 12">
    <name type="scientific">Sandaracinus amylolyticus</name>
    <dbReference type="NCBI Taxonomy" id="927083"/>
    <lineage>
        <taxon>Bacteria</taxon>
        <taxon>Pseudomonadati</taxon>
        <taxon>Myxococcota</taxon>
        <taxon>Polyangia</taxon>
        <taxon>Polyangiales</taxon>
        <taxon>Sandaracinaceae</taxon>
        <taxon>Sandaracinus</taxon>
    </lineage>
</organism>
<name>A0A0F6VYP7_9BACT</name>